<gene>
    <name evidence="1" type="ORF">SAMN04489710_104388</name>
</gene>
<protein>
    <recommendedName>
        <fullName evidence="3">Trypsin</fullName>
    </recommendedName>
</protein>
<evidence type="ECO:0000313" key="1">
    <source>
        <dbReference type="EMBL" id="SFD66772.1"/>
    </source>
</evidence>
<name>A0A1I1U7G6_9BURK</name>
<dbReference type="SUPFAM" id="SSF50494">
    <property type="entry name" value="Trypsin-like serine proteases"/>
    <property type="match status" value="1"/>
</dbReference>
<dbReference type="STRING" id="32040.SAMN04489710_104388"/>
<dbReference type="InterPro" id="IPR043504">
    <property type="entry name" value="Peptidase_S1_PA_chymotrypsin"/>
</dbReference>
<organism evidence="1 2">
    <name type="scientific">Paracidovorax konjaci</name>
    <dbReference type="NCBI Taxonomy" id="32040"/>
    <lineage>
        <taxon>Bacteria</taxon>
        <taxon>Pseudomonadati</taxon>
        <taxon>Pseudomonadota</taxon>
        <taxon>Betaproteobacteria</taxon>
        <taxon>Burkholderiales</taxon>
        <taxon>Comamonadaceae</taxon>
        <taxon>Paracidovorax</taxon>
    </lineage>
</organism>
<dbReference type="Proteomes" id="UP000199517">
    <property type="component" value="Unassembled WGS sequence"/>
</dbReference>
<evidence type="ECO:0000313" key="2">
    <source>
        <dbReference type="Proteomes" id="UP000199517"/>
    </source>
</evidence>
<dbReference type="OrthoDB" id="8809450at2"/>
<dbReference type="InterPro" id="IPR035070">
    <property type="entry name" value="Streptogrisin_prodomain"/>
</dbReference>
<proteinExistence type="predicted"/>
<accession>A0A1I1U7G6</accession>
<dbReference type="Gene3D" id="3.30.300.50">
    <property type="match status" value="1"/>
</dbReference>
<dbReference type="AlphaFoldDB" id="A0A1I1U7G6"/>
<dbReference type="Gene3D" id="2.40.10.10">
    <property type="entry name" value="Trypsin-like serine proteases"/>
    <property type="match status" value="2"/>
</dbReference>
<sequence>MLLKNLYSILVGLALSASSYSQTIDLEMGGAKKDSAFLSQEEALIATGMQKYDTKENELILNSSEKTQQEARRVFGDNYGGIWVDYLENGLVQLVVGYSGIAGVNQKIALESLSGVKVLNVKYSLNELELMQKKILEIFSGKKINGFPAIYGAALIQQKNNILIRAEEDNLVKVKEILWNEGFDFEVLDFEKQSGPATFTGIVHGGTKILAAESSQSTSAMTCTTGFNVIVDNVYPASVTAAHCYEGNKWKNVYFNLGTSPTGSILGDQIGEFFASGWAKKDDAIIFGNTNFVHTEAGTMLTTGQASIVKVKELELMRENQMVCTHGSSSGWRCGRTVAISSPQYVDGEFWYFVEVDICGKGGDSGGPVVSQKHNAQGIYSGTIGKFPNGTCGTAFGGQVRPNSIVQPLDRYLAKYPNVKLRID</sequence>
<evidence type="ECO:0008006" key="3">
    <source>
        <dbReference type="Google" id="ProtNLM"/>
    </source>
</evidence>
<dbReference type="EMBL" id="FOMQ01000004">
    <property type="protein sequence ID" value="SFD66772.1"/>
    <property type="molecule type" value="Genomic_DNA"/>
</dbReference>
<dbReference type="InterPro" id="IPR009003">
    <property type="entry name" value="Peptidase_S1_PA"/>
</dbReference>
<keyword evidence="2" id="KW-1185">Reference proteome</keyword>
<dbReference type="CDD" id="cd21112">
    <property type="entry name" value="alphaLP-like"/>
    <property type="match status" value="1"/>
</dbReference>
<reference evidence="2" key="1">
    <citation type="submission" date="2016-10" db="EMBL/GenBank/DDBJ databases">
        <authorList>
            <person name="Varghese N."/>
            <person name="Submissions S."/>
        </authorList>
    </citation>
    <scope>NUCLEOTIDE SEQUENCE [LARGE SCALE GENOMIC DNA]</scope>
    <source>
        <strain evidence="2">DSM 7481</strain>
    </source>
</reference>
<dbReference type="RefSeq" id="WP_139225675.1">
    <property type="nucleotide sequence ID" value="NZ_FOMQ01000004.1"/>
</dbReference>